<name>A0A7J7KJC5_BUGNE</name>
<dbReference type="GO" id="GO:0006897">
    <property type="term" value="P:endocytosis"/>
    <property type="evidence" value="ECO:0007669"/>
    <property type="project" value="TreeGrafter"/>
</dbReference>
<dbReference type="GO" id="GO:0042147">
    <property type="term" value="P:retrograde transport, endosome to Golgi"/>
    <property type="evidence" value="ECO:0007669"/>
    <property type="project" value="TreeGrafter"/>
</dbReference>
<dbReference type="GO" id="GO:0008104">
    <property type="term" value="P:intracellular protein localization"/>
    <property type="evidence" value="ECO:0007669"/>
    <property type="project" value="TreeGrafter"/>
</dbReference>
<dbReference type="InterPro" id="IPR040108">
    <property type="entry name" value="Laa1/Sip1/HEATR5"/>
</dbReference>
<feature type="region of interest" description="Disordered" evidence="2">
    <location>
        <begin position="1169"/>
        <end position="1203"/>
    </location>
</feature>
<dbReference type="FunFam" id="1.25.10.10:FF:000138">
    <property type="entry name" value="Putative HEAT repeat-containing protein 5B"/>
    <property type="match status" value="1"/>
</dbReference>
<dbReference type="Pfam" id="PF25468">
    <property type="entry name" value="HEAT_HEATR5A"/>
    <property type="match status" value="2"/>
</dbReference>
<dbReference type="OrthoDB" id="192608at2759"/>
<organism evidence="3 4">
    <name type="scientific">Bugula neritina</name>
    <name type="common">Brown bryozoan</name>
    <name type="synonym">Sertularia neritina</name>
    <dbReference type="NCBI Taxonomy" id="10212"/>
    <lineage>
        <taxon>Eukaryota</taxon>
        <taxon>Metazoa</taxon>
        <taxon>Spiralia</taxon>
        <taxon>Lophotrochozoa</taxon>
        <taxon>Bryozoa</taxon>
        <taxon>Gymnolaemata</taxon>
        <taxon>Cheilostomatida</taxon>
        <taxon>Flustrina</taxon>
        <taxon>Buguloidea</taxon>
        <taxon>Bugulidae</taxon>
        <taxon>Bugula</taxon>
    </lineage>
</organism>
<dbReference type="PANTHER" id="PTHR21663">
    <property type="entry name" value="HYPOTHETICAL HEAT DOMAIN-CONTAINING"/>
    <property type="match status" value="1"/>
</dbReference>
<dbReference type="Pfam" id="PF20210">
    <property type="entry name" value="Laa1_Sip1_HTR5"/>
    <property type="match status" value="1"/>
</dbReference>
<evidence type="ECO:0000256" key="1">
    <source>
        <dbReference type="ARBA" id="ARBA00008304"/>
    </source>
</evidence>
<dbReference type="EMBL" id="VXIV02000559">
    <property type="protein sequence ID" value="KAF6037506.1"/>
    <property type="molecule type" value="Genomic_DNA"/>
</dbReference>
<dbReference type="SUPFAM" id="SSF48371">
    <property type="entry name" value="ARM repeat"/>
    <property type="match status" value="2"/>
</dbReference>
<comment type="similarity">
    <text evidence="1">Belongs to the HEATR5 family.</text>
</comment>
<dbReference type="GO" id="GO:0005829">
    <property type="term" value="C:cytosol"/>
    <property type="evidence" value="ECO:0007669"/>
    <property type="project" value="GOC"/>
</dbReference>
<dbReference type="GO" id="GO:0005794">
    <property type="term" value="C:Golgi apparatus"/>
    <property type="evidence" value="ECO:0007669"/>
    <property type="project" value="TreeGrafter"/>
</dbReference>
<comment type="caution">
    <text evidence="3">The sequence shown here is derived from an EMBL/GenBank/DDBJ whole genome shotgun (WGS) entry which is preliminary data.</text>
</comment>
<dbReference type="GO" id="GO:0030139">
    <property type="term" value="C:endocytic vesicle"/>
    <property type="evidence" value="ECO:0007669"/>
    <property type="project" value="TreeGrafter"/>
</dbReference>
<gene>
    <name evidence="3" type="ORF">EB796_004178</name>
</gene>
<dbReference type="GO" id="GO:0016020">
    <property type="term" value="C:membrane"/>
    <property type="evidence" value="ECO:0007669"/>
    <property type="project" value="TreeGrafter"/>
</dbReference>
<evidence type="ECO:0000313" key="3">
    <source>
        <dbReference type="EMBL" id="KAF6037506.1"/>
    </source>
</evidence>
<dbReference type="InterPro" id="IPR011989">
    <property type="entry name" value="ARM-like"/>
</dbReference>
<feature type="compositionally biased region" description="Acidic residues" evidence="2">
    <location>
        <begin position="1180"/>
        <end position="1195"/>
    </location>
</feature>
<protein>
    <submittedName>
        <fullName evidence="3">HEATR5B</fullName>
    </submittedName>
</protein>
<dbReference type="Gene3D" id="1.25.10.10">
    <property type="entry name" value="Leucine-rich Repeat Variant"/>
    <property type="match status" value="3"/>
</dbReference>
<evidence type="ECO:0000313" key="4">
    <source>
        <dbReference type="Proteomes" id="UP000593567"/>
    </source>
</evidence>
<dbReference type="InterPro" id="IPR016024">
    <property type="entry name" value="ARM-type_fold"/>
</dbReference>
<dbReference type="InterPro" id="IPR046837">
    <property type="entry name" value="Laa1/Sip1/HEATR5-like_HEAT"/>
</dbReference>
<evidence type="ECO:0000256" key="2">
    <source>
        <dbReference type="SAM" id="MobiDB-lite"/>
    </source>
</evidence>
<reference evidence="3" key="1">
    <citation type="submission" date="2020-06" db="EMBL/GenBank/DDBJ databases">
        <title>Draft genome of Bugula neritina, a colonial animal packing powerful symbionts and potential medicines.</title>
        <authorList>
            <person name="Rayko M."/>
        </authorList>
    </citation>
    <scope>NUCLEOTIDE SEQUENCE [LARGE SCALE GENOMIC DNA]</scope>
    <source>
        <strain evidence="3">Kwan_BN1</strain>
    </source>
</reference>
<proteinExistence type="inferred from homology"/>
<keyword evidence="4" id="KW-1185">Reference proteome</keyword>
<dbReference type="Proteomes" id="UP000593567">
    <property type="component" value="Unassembled WGS sequence"/>
</dbReference>
<sequence>MELAHNLTLNEEVVKGLPDHKKDIFIFEWLQFLEKVLTALNRADVKERQKTLTNQLTALLTKSPGPPTRCLIAECLATLFSIGDTSPLFSTIDICNDIIKNRDDSPSYLPNRLAAITTIGVLYEKLGRMVGRSYEETVSLLIRSLKNAESQGRYEVMKTLQRIVTGLGSAGKNVHKEIYKSALKHLVDSNMSVRSSASKCVKALIPESQAILHTDVETIVSTCIRAFDSSNYDVRCHVAQLLAYLLAECLKVKSRTGSKAKIYDVKEVLGLLASGFVKAGKGSSAVEMVRGASAINREIRVGVTHAYNEFIKLMGAQWLERNMTLVLEHIVTLAANPRTTQTHIDAVYARKCIIFIMATSVQGMLGEKAQVNAAKELSKVIGKQMGVMSAESHTDSPQQSVITATQHVLVCSLQELGGIVQSLGTTATQLTTESNSDIVKPVMSVLTHPSSAARLAAAWCLRSIAIAVPALLTPLLERNMEQLDKMKSNGDALSGFSFAISALLGAVSKCPLGIPYSIGKKVFNQAEELLRSASQSSRLSLPRIQSGWLIIGAVMTLGPSVVKPCLPTLLQLWKNTFPRTVKELEAENSKGDAFTWQVALDGRAGALGSIHSFVTRCGDLLNAETTKRILVPLEYAFILLQKMPLIVKEHGAHLKACAAMLRLRLYDILCGLPPHSYEGAYKHLFRELVAEFTLTENPANTTTSLLRDMCHIDDSVILGAWLQETDHKDIEDQLQPNSASGSGALEHDPTYLYSVSNNIDPGALPLGVSVIDSSVRLYGKLFPRVSDKHKQQMLQHFKDCIKQAKAARQQAIQINIFTAVLCALKYCAEEKRQLGSAVVRNAALTLIMDMLASSSPLLRCAAGEALGRMTQCCEDNKFVADMVQKSFEKLQSARDVVSRTGHSLALGCLHRYVGGMSSGQHLSSSVSILLALSKDHAAPVVQVWALHALGLIADSGGPMFRTYVDATLTLVLNSLLTVPPSNTDVHQCLGKCLAALITNLGPELQGTSSVISDARLSCLISCAIMTDHPDSLVQAQAISCLQQLHLFAPRHVNLSSLVPRLCTSLTSPHLLLRRSSVACLRQLAQKEANEISDYARTLYKAANEDEQQVISESGLEGALFGLLDRESDSQLKKDVKDTLMSMLQSLAGANLSHWFQLVRNVLSAATDLASGDGKDLSTTIEDEDEDEENEEDDDEQFKGVKEKEVKSHLAPKWPTRVFAVTCMMKLMQECKDNRAHLDLALARELKAKKDNGQDYLVLHLSELVRVAFIAATSDSDKLRLGGLELLQDVIKTYSTVSEPEFPDHVVLEQYQAQVSAALRPAFAVDTPSDVTAAACEVCSTWIRSGVARDLNDLRRVHQLLSFSLEKLKSDGRANKQLIYSEMAGAMEKLAVLRAWAEVYIEAVSREQKKPTPSGTESLLDLVNPELRSLARLWIAILRDHALLSLSQEHQLPAEGGTFFTAETRDAVKSHYRSVWSACLHAASLYLKQEGFGIRLNTDSLGSSAELSETDRFHLLLGVAMEALCSRTSAQSDDTIITCLKSVYTLLTSKRESVVSPAISREILAVLHRLMLTRDNSNIRTLSINVLEQLVNTCRDSTTCCDDVTPGSSFVFSCLEVCLSIIVRHIPAINSNLVTSSVYQTSSLKYTNQQEMKQAVCAVLNVIEQLPSLCSQNGSFSKSISRLRIVSILKHNL</sequence>
<dbReference type="PANTHER" id="PTHR21663:SF0">
    <property type="entry name" value="HEAT REPEAT-CONTAINING PROTEIN 5B"/>
    <property type="match status" value="1"/>
</dbReference>
<accession>A0A7J7KJC5</accession>